<evidence type="ECO:0000256" key="1">
    <source>
        <dbReference type="SAM" id="Coils"/>
    </source>
</evidence>
<sequence>MSMVRIEVDADNLLVRQFTAVERNQLPFAAAQAANATAVEIRSIWARTASRVFDRPVPITVKAAQYERATKQKPYAVIKLRDEASNGTPPARYLLPQVEGGTRRKKGMERLLQAKGAMSAGSFAVAGKGADLDGYGNVRAKQVNQILSQLGARNDALQNETEASRQRRQARAAKKGVRGGNFFAIRAKRGRLLPGIYERLVTGFGSAVRSIFVFVPNVRYRPRYDIFGLAQRTWQKLMPFHFARELKKAVQSSRFRRGA</sequence>
<name>A0A1T5K0P0_9GAMM</name>
<dbReference type="AlphaFoldDB" id="A0A1T5K0P0"/>
<dbReference type="OrthoDB" id="6871774at2"/>
<evidence type="ECO:0000313" key="2">
    <source>
        <dbReference type="EMBL" id="SKC57174.1"/>
    </source>
</evidence>
<evidence type="ECO:0000313" key="3">
    <source>
        <dbReference type="Proteomes" id="UP000190341"/>
    </source>
</evidence>
<keyword evidence="3" id="KW-1185">Reference proteome</keyword>
<accession>A0A1T5K0P0</accession>
<gene>
    <name evidence="2" type="ORF">SAMN06296058_1250</name>
</gene>
<keyword evidence="1" id="KW-0175">Coiled coil</keyword>
<dbReference type="EMBL" id="FUZV01000001">
    <property type="protein sequence ID" value="SKC57174.1"/>
    <property type="molecule type" value="Genomic_DNA"/>
</dbReference>
<feature type="coiled-coil region" evidence="1">
    <location>
        <begin position="140"/>
        <end position="167"/>
    </location>
</feature>
<dbReference type="STRING" id="428993.SAMN06296058_1250"/>
<organism evidence="2 3">
    <name type="scientific">Pseudoxanthomonas indica</name>
    <dbReference type="NCBI Taxonomy" id="428993"/>
    <lineage>
        <taxon>Bacteria</taxon>
        <taxon>Pseudomonadati</taxon>
        <taxon>Pseudomonadota</taxon>
        <taxon>Gammaproteobacteria</taxon>
        <taxon>Lysobacterales</taxon>
        <taxon>Lysobacteraceae</taxon>
        <taxon>Pseudoxanthomonas</taxon>
    </lineage>
</organism>
<protein>
    <submittedName>
        <fullName evidence="2">Uncharacterized protein</fullName>
    </submittedName>
</protein>
<proteinExistence type="predicted"/>
<dbReference type="Proteomes" id="UP000190341">
    <property type="component" value="Unassembled WGS sequence"/>
</dbReference>
<reference evidence="2 3" key="1">
    <citation type="submission" date="2017-02" db="EMBL/GenBank/DDBJ databases">
        <authorList>
            <person name="Peterson S.W."/>
        </authorList>
    </citation>
    <scope>NUCLEOTIDE SEQUENCE [LARGE SCALE GENOMIC DNA]</scope>
    <source>
        <strain evidence="2 3">P15</strain>
    </source>
</reference>